<evidence type="ECO:0000313" key="3">
    <source>
        <dbReference type="Proteomes" id="UP001620626"/>
    </source>
</evidence>
<gene>
    <name evidence="2" type="ORF">niasHT_002173</name>
</gene>
<feature type="region of interest" description="Disordered" evidence="1">
    <location>
        <begin position="1"/>
        <end position="20"/>
    </location>
</feature>
<protein>
    <submittedName>
        <fullName evidence="2">Uncharacterized protein</fullName>
    </submittedName>
</protein>
<dbReference type="Gene3D" id="3.40.960.10">
    <property type="entry name" value="VSR Endonuclease"/>
    <property type="match status" value="1"/>
</dbReference>
<proteinExistence type="predicted"/>
<dbReference type="EMBL" id="JBICBT010000005">
    <property type="protein sequence ID" value="KAL3126182.1"/>
    <property type="molecule type" value="Genomic_DNA"/>
</dbReference>
<name>A0ABD2MF70_9BILA</name>
<evidence type="ECO:0000256" key="1">
    <source>
        <dbReference type="SAM" id="MobiDB-lite"/>
    </source>
</evidence>
<accession>A0ABD2MF70</accession>
<dbReference type="Proteomes" id="UP001620626">
    <property type="component" value="Unassembled WGS sequence"/>
</dbReference>
<comment type="caution">
    <text evidence="2">The sequence shown here is derived from an EMBL/GenBank/DDBJ whole genome shotgun (WGS) entry which is preliminary data.</text>
</comment>
<organism evidence="2 3">
    <name type="scientific">Heterodera trifolii</name>
    <dbReference type="NCBI Taxonomy" id="157864"/>
    <lineage>
        <taxon>Eukaryota</taxon>
        <taxon>Metazoa</taxon>
        <taxon>Ecdysozoa</taxon>
        <taxon>Nematoda</taxon>
        <taxon>Chromadorea</taxon>
        <taxon>Rhabditida</taxon>
        <taxon>Tylenchina</taxon>
        <taxon>Tylenchomorpha</taxon>
        <taxon>Tylenchoidea</taxon>
        <taxon>Heteroderidae</taxon>
        <taxon>Heteroderinae</taxon>
        <taxon>Heterodera</taxon>
    </lineage>
</organism>
<reference evidence="2 3" key="1">
    <citation type="submission" date="2024-10" db="EMBL/GenBank/DDBJ databases">
        <authorList>
            <person name="Kim D."/>
        </authorList>
    </citation>
    <scope>NUCLEOTIDE SEQUENCE [LARGE SCALE GENOMIC DNA]</scope>
    <source>
        <strain evidence="2">BH-2024</strain>
    </source>
</reference>
<sequence length="182" mass="20491">MTKRPAGPDGKADRAAYKTPHNGIDPVRHCVTIASACMRHFRTNHLKPGHWALVPEKGYDSCGDNQSELALNFMQWYAEKHGVRIQNAFSADGEKRVGNFRLDGWIESQQKGLEIHGCVWHACAKCYPDDNEVLTCGKSAGRIRELNQKRMDFIVGKIPNVEVFWQCEIEAMPGAVTDKLRP</sequence>
<keyword evidence="3" id="KW-1185">Reference proteome</keyword>
<evidence type="ECO:0000313" key="2">
    <source>
        <dbReference type="EMBL" id="KAL3126182.1"/>
    </source>
</evidence>
<dbReference type="AlphaFoldDB" id="A0ABD2MF70"/>